<proteinExistence type="inferred from homology"/>
<keyword evidence="4" id="KW-1185">Reference proteome</keyword>
<gene>
    <name evidence="3" type="ORF">QBE54_05845</name>
</gene>
<feature type="compositionally biased region" description="Pro residues" evidence="2">
    <location>
        <begin position="107"/>
        <end position="117"/>
    </location>
</feature>
<feature type="compositionally biased region" description="Basic and acidic residues" evidence="2">
    <location>
        <begin position="89"/>
        <end position="99"/>
    </location>
</feature>
<evidence type="ECO:0000256" key="1">
    <source>
        <dbReference type="ARBA" id="ARBA00006539"/>
    </source>
</evidence>
<protein>
    <submittedName>
        <fullName evidence="3">UPF0236 family protein</fullName>
    </submittedName>
</protein>
<dbReference type="EMBL" id="CP121689">
    <property type="protein sequence ID" value="WZL75123.1"/>
    <property type="molecule type" value="Genomic_DNA"/>
</dbReference>
<dbReference type="RefSeq" id="WP_369017269.1">
    <property type="nucleotide sequence ID" value="NZ_CP121689.1"/>
</dbReference>
<name>A0ABZ2YBK9_9BACT</name>
<evidence type="ECO:0000256" key="2">
    <source>
        <dbReference type="SAM" id="MobiDB-lite"/>
    </source>
</evidence>
<feature type="region of interest" description="Disordered" evidence="2">
    <location>
        <begin position="89"/>
        <end position="117"/>
    </location>
</feature>
<reference evidence="3 4" key="1">
    <citation type="submission" date="2023-03" db="EMBL/GenBank/DDBJ databases">
        <title>Novel Species.</title>
        <authorList>
            <person name="Ma S."/>
        </authorList>
    </citation>
    <scope>NUCLEOTIDE SEQUENCE [LARGE SCALE GENOMIC DNA]</scope>
    <source>
        <strain evidence="3 4">B11</strain>
    </source>
</reference>
<organism evidence="3 4">
    <name type="scientific">Thermatribacter velox</name>
    <dbReference type="NCBI Taxonomy" id="3039681"/>
    <lineage>
        <taxon>Bacteria</taxon>
        <taxon>Pseudomonadati</taxon>
        <taxon>Atribacterota</taxon>
        <taxon>Atribacteria</taxon>
        <taxon>Atribacterales</taxon>
        <taxon>Thermatribacteraceae</taxon>
        <taxon>Thermatribacter</taxon>
    </lineage>
</organism>
<comment type="similarity">
    <text evidence="1">Belongs to the UPF0236 family.</text>
</comment>
<dbReference type="Pfam" id="PF06782">
    <property type="entry name" value="UPF0236"/>
    <property type="match status" value="1"/>
</dbReference>
<dbReference type="InterPro" id="IPR009620">
    <property type="entry name" value="UPF0236"/>
</dbReference>
<sequence>MNTILTLFGDVTYRRTYYKHKGTREYLHLLDDQIAFRKKRRIDPLLEALVLKKTTELSYQKAGREILPQNQECIVSPEVVKRLVHNLRKDEKKEEEIPEKKRKPGKKLPPSPFLLKP</sequence>
<evidence type="ECO:0000313" key="3">
    <source>
        <dbReference type="EMBL" id="WZL75123.1"/>
    </source>
</evidence>
<accession>A0ABZ2YBK9</accession>
<dbReference type="Proteomes" id="UP001461341">
    <property type="component" value="Chromosome"/>
</dbReference>
<evidence type="ECO:0000313" key="4">
    <source>
        <dbReference type="Proteomes" id="UP001461341"/>
    </source>
</evidence>